<accession>A0A0D8XWR6</accession>
<evidence type="ECO:0000256" key="2">
    <source>
        <dbReference type="ARBA" id="ARBA00038288"/>
    </source>
</evidence>
<reference evidence="8" key="2">
    <citation type="journal article" date="2016" name="Sci. Rep.">
        <title>Dictyocaulus viviparus genome, variome and transcriptome elucidate lungworm biology and support future intervention.</title>
        <authorList>
            <person name="McNulty S.N."/>
            <person name="Strube C."/>
            <person name="Rosa B.A."/>
            <person name="Martin J.C."/>
            <person name="Tyagi R."/>
            <person name="Choi Y.J."/>
            <person name="Wang Q."/>
            <person name="Hallsworth Pepin K."/>
            <person name="Zhang X."/>
            <person name="Ozersky P."/>
            <person name="Wilson R.K."/>
            <person name="Sternberg P.W."/>
            <person name="Gasser R.B."/>
            <person name="Mitreva M."/>
        </authorList>
    </citation>
    <scope>NUCLEOTIDE SEQUENCE [LARGE SCALE GENOMIC DNA]</scope>
    <source>
        <strain evidence="8">HannoverDv2000</strain>
    </source>
</reference>
<dbReference type="SMART" id="SM00785">
    <property type="entry name" value="AARP2CN"/>
    <property type="match status" value="1"/>
</dbReference>
<dbReference type="SMART" id="SM01362">
    <property type="entry name" value="DUF663"/>
    <property type="match status" value="1"/>
</dbReference>
<evidence type="ECO:0000259" key="6">
    <source>
        <dbReference type="SMART" id="SM01362"/>
    </source>
</evidence>
<dbReference type="STRING" id="29172.A0A0D8XWR6"/>
<feature type="compositionally biased region" description="Acidic residues" evidence="4">
    <location>
        <begin position="520"/>
        <end position="536"/>
    </location>
</feature>
<evidence type="ECO:0000313" key="7">
    <source>
        <dbReference type="EMBL" id="KJH48242.1"/>
    </source>
</evidence>
<feature type="region of interest" description="Disordered" evidence="4">
    <location>
        <begin position="517"/>
        <end position="536"/>
    </location>
</feature>
<evidence type="ECO:0000256" key="4">
    <source>
        <dbReference type="SAM" id="MobiDB-lite"/>
    </source>
</evidence>
<dbReference type="GO" id="GO:0000462">
    <property type="term" value="P:maturation of SSU-rRNA from tricistronic rRNA transcript (SSU-rRNA, 5.8S rRNA, LSU-rRNA)"/>
    <property type="evidence" value="ECO:0007669"/>
    <property type="project" value="TreeGrafter"/>
</dbReference>
<evidence type="ECO:0000313" key="8">
    <source>
        <dbReference type="Proteomes" id="UP000053766"/>
    </source>
</evidence>
<dbReference type="Pfam" id="PF08142">
    <property type="entry name" value="AARP2CN"/>
    <property type="match status" value="1"/>
</dbReference>
<evidence type="ECO:0000256" key="3">
    <source>
        <dbReference type="ARBA" id="ARBA00040070"/>
    </source>
</evidence>
<dbReference type="GO" id="GO:0030688">
    <property type="term" value="C:preribosome, small subunit precursor"/>
    <property type="evidence" value="ECO:0007669"/>
    <property type="project" value="TreeGrafter"/>
</dbReference>
<comment type="similarity">
    <text evidence="2">Belongs to the TRAFAC class translation factor GTPase superfamily. Bms1-like GTPase family. TSR1 subfamily.</text>
</comment>
<dbReference type="Proteomes" id="UP000053766">
    <property type="component" value="Unassembled WGS sequence"/>
</dbReference>
<reference evidence="7 8" key="1">
    <citation type="submission" date="2013-11" db="EMBL/GenBank/DDBJ databases">
        <title>Draft genome of the bovine lungworm Dictyocaulus viviparus.</title>
        <authorList>
            <person name="Mitreva M."/>
        </authorList>
    </citation>
    <scope>NUCLEOTIDE SEQUENCE [LARGE SCALE GENOMIC DNA]</scope>
    <source>
        <strain evidence="7 8">HannoverDv2000</strain>
    </source>
</reference>
<name>A0A0D8XWR6_DICVI</name>
<evidence type="ECO:0000259" key="5">
    <source>
        <dbReference type="SMART" id="SM00785"/>
    </source>
</evidence>
<dbReference type="PANTHER" id="PTHR12858">
    <property type="entry name" value="RIBOSOME BIOGENESIS PROTEIN"/>
    <property type="match status" value="1"/>
</dbReference>
<organism evidence="7 8">
    <name type="scientific">Dictyocaulus viviparus</name>
    <name type="common">Bovine lungworm</name>
    <dbReference type="NCBI Taxonomy" id="29172"/>
    <lineage>
        <taxon>Eukaryota</taxon>
        <taxon>Metazoa</taxon>
        <taxon>Ecdysozoa</taxon>
        <taxon>Nematoda</taxon>
        <taxon>Chromadorea</taxon>
        <taxon>Rhabditida</taxon>
        <taxon>Rhabditina</taxon>
        <taxon>Rhabditomorpha</taxon>
        <taxon>Strongyloidea</taxon>
        <taxon>Metastrongylidae</taxon>
        <taxon>Dictyocaulus</taxon>
    </lineage>
</organism>
<sequence length="871" mass="100393">MRDISVIDSELWFGFHYRFPAVVTHIGVVMSTAHQPGVFKRPAKAHKTFKGKRSKGRINAENRGRVVVSTAIRFKKHILSKKERQHRSAQIRANKQRAAFEERRSRGGDAHAPPLITVLAFGETCKRSEFVSNLSQSDDTIVRTILRLKSRVGFLVPDQAKIDDVLDCIKISFFFDYNYHVQHDLRMFQVSDVICFLWSNEYKLNEEDQLFLTIIKSHGKYVIGNALIIRVGLPSIVNIAQNLNATTIGKKREDARKNIQSVLANVNLATNKLFCCDTETERKLIIRHFVEMKKCKMLLQQRRPHMLVEKLELIGENVRFFFRCLFNLITIGIYLQVDICSIHVSGYLRGPSWNVNRLVHIDGWGDFQLSRIFTHADPHPLRQENKSLEESSPRILVVADESHRESLQAEIVPDPMNAEQTWPDEYDLSHAEACEVKSPAEIRKVPKGTSSYQATWIVDEDSLSSDGDELIDVCCCFAFLSLILVLLDSLQEETENNCELKDVRMEIDAKSDTDEHYAMDEGDDMVSAADDGDEEDNVDEVELYRRERENAQFPDEIDTPINDLARIRFQKYRGLKSFRTSPWDPKENLPLDYARIFQFQNYKRTRKIVLKGIGDYDSTSCVYSGQYATLQIERVPVSFVQQWEKSTPMVLHQLLPHEQRMSVLNLVIRRHPSCTIPIMNKQKLIFNVGFRKFEACPVFSQHTNGDKFKMERFLPMTACCVATVYAPITFPPASVLVFREGKIGEQELVATGSVLDNNPDRIILKRIVLSGHPFKINKRSIVCRYMFFHREDVEWFKPVELYTPSGHRGHIKEAVGTHGHMKCRFNRQLNAADSVMMSLYKRVFPKYTYNPRVSRFGCGPVVHEQTEDMIE</sequence>
<dbReference type="PANTHER" id="PTHR12858:SF1">
    <property type="entry name" value="PRE-RRNA-PROCESSING PROTEIN TSR1 HOMOLOG"/>
    <property type="match status" value="1"/>
</dbReference>
<proteinExistence type="inferred from homology"/>
<feature type="domain" description="Ribosome biogenesis protein BMS1/TSR1 C-terminal" evidence="6">
    <location>
        <begin position="556"/>
        <end position="843"/>
    </location>
</feature>
<dbReference type="GO" id="GO:0003924">
    <property type="term" value="F:GTPase activity"/>
    <property type="evidence" value="ECO:0007669"/>
    <property type="project" value="TreeGrafter"/>
</dbReference>
<evidence type="ECO:0000256" key="1">
    <source>
        <dbReference type="ARBA" id="ARBA00037087"/>
    </source>
</evidence>
<dbReference type="InterPro" id="IPR012948">
    <property type="entry name" value="AARP2CN"/>
</dbReference>
<dbReference type="GO" id="GO:0005525">
    <property type="term" value="F:GTP binding"/>
    <property type="evidence" value="ECO:0007669"/>
    <property type="project" value="TreeGrafter"/>
</dbReference>
<dbReference type="OrthoDB" id="119302at2759"/>
<dbReference type="Pfam" id="PF04950">
    <property type="entry name" value="RIBIOP_C"/>
    <property type="match status" value="1"/>
</dbReference>
<protein>
    <recommendedName>
        <fullName evidence="3">Pre-rRNA-processing protein TSR1 homolog</fullName>
    </recommendedName>
</protein>
<dbReference type="GO" id="GO:0034511">
    <property type="term" value="F:U3 snoRNA binding"/>
    <property type="evidence" value="ECO:0007669"/>
    <property type="project" value="TreeGrafter"/>
</dbReference>
<dbReference type="InterPro" id="IPR039761">
    <property type="entry name" value="Bms1/Tsr1"/>
</dbReference>
<feature type="domain" description="AARP2CN" evidence="5">
    <location>
        <begin position="281"/>
        <end position="379"/>
    </location>
</feature>
<dbReference type="GO" id="GO:0005634">
    <property type="term" value="C:nucleus"/>
    <property type="evidence" value="ECO:0007669"/>
    <property type="project" value="InterPro"/>
</dbReference>
<gene>
    <name evidence="7" type="ORF">DICVIV_05654</name>
</gene>
<dbReference type="AlphaFoldDB" id="A0A0D8XWR6"/>
<keyword evidence="8" id="KW-1185">Reference proteome</keyword>
<dbReference type="GO" id="GO:0000479">
    <property type="term" value="P:endonucleolytic cleavage of tricistronic rRNA transcript (SSU-rRNA, 5.8S rRNA, LSU-rRNA)"/>
    <property type="evidence" value="ECO:0007669"/>
    <property type="project" value="TreeGrafter"/>
</dbReference>
<comment type="function">
    <text evidence="1">Required during maturation of the 40S ribosomal subunit in the nucleolus.</text>
</comment>
<dbReference type="EMBL" id="KN716274">
    <property type="protein sequence ID" value="KJH48242.1"/>
    <property type="molecule type" value="Genomic_DNA"/>
</dbReference>
<dbReference type="InterPro" id="IPR007034">
    <property type="entry name" value="BMS1_TSR1_C"/>
</dbReference>